<evidence type="ECO:0000313" key="2">
    <source>
        <dbReference type="EMBL" id="MFD1294049.1"/>
    </source>
</evidence>
<keyword evidence="3" id="KW-1185">Reference proteome</keyword>
<evidence type="ECO:0000256" key="1">
    <source>
        <dbReference type="NCBIfam" id="TIGR03162"/>
    </source>
</evidence>
<organism evidence="2 3">
    <name type="scientific">Lutibacter holmesii</name>
    <dbReference type="NCBI Taxonomy" id="1137985"/>
    <lineage>
        <taxon>Bacteria</taxon>
        <taxon>Pseudomonadati</taxon>
        <taxon>Bacteroidota</taxon>
        <taxon>Flavobacteriia</taxon>
        <taxon>Flavobacteriales</taxon>
        <taxon>Flavobacteriaceae</taxon>
        <taxon>Lutibacter</taxon>
    </lineage>
</organism>
<comment type="caution">
    <text evidence="2">The sequence shown here is derived from an EMBL/GenBank/DDBJ whole genome shotgun (WGS) entry which is preliminary data.</text>
</comment>
<dbReference type="GO" id="GO:0043755">
    <property type="term" value="F:alpha-ribazole phosphatase activity"/>
    <property type="evidence" value="ECO:0007669"/>
    <property type="project" value="UniProtKB-EC"/>
</dbReference>
<dbReference type="PANTHER" id="PTHR48100:SF59">
    <property type="entry name" value="ADENOSYLCOBALAMIN_ALPHA-RIBAZOLE PHOSPHATASE"/>
    <property type="match status" value="1"/>
</dbReference>
<gene>
    <name evidence="2" type="primary">cobC</name>
    <name evidence="2" type="ORF">ACFQ5N_09405</name>
</gene>
<dbReference type="NCBIfam" id="TIGR03162">
    <property type="entry name" value="ribazole_cobC"/>
    <property type="match status" value="1"/>
</dbReference>
<dbReference type="CDD" id="cd07067">
    <property type="entry name" value="HP_PGM_like"/>
    <property type="match status" value="1"/>
</dbReference>
<dbReference type="SUPFAM" id="SSF53254">
    <property type="entry name" value="Phosphoglycerate mutase-like"/>
    <property type="match status" value="1"/>
</dbReference>
<dbReference type="Gene3D" id="3.40.50.1240">
    <property type="entry name" value="Phosphoglycerate mutase-like"/>
    <property type="match status" value="1"/>
</dbReference>
<dbReference type="PANTHER" id="PTHR48100">
    <property type="entry name" value="BROAD-SPECIFICITY PHOSPHATASE YOR283W-RELATED"/>
    <property type="match status" value="1"/>
</dbReference>
<keyword evidence="2" id="KW-0378">Hydrolase</keyword>
<proteinExistence type="predicted"/>
<name>A0ABW3WP73_9FLAO</name>
<dbReference type="Proteomes" id="UP001597241">
    <property type="component" value="Unassembled WGS sequence"/>
</dbReference>
<dbReference type="EMBL" id="JBHTMV010000004">
    <property type="protein sequence ID" value="MFD1294049.1"/>
    <property type="molecule type" value="Genomic_DNA"/>
</dbReference>
<dbReference type="InterPro" id="IPR017578">
    <property type="entry name" value="Ribazole_CobC"/>
</dbReference>
<evidence type="ECO:0000313" key="3">
    <source>
        <dbReference type="Proteomes" id="UP001597241"/>
    </source>
</evidence>
<dbReference type="RefSeq" id="WP_386809242.1">
    <property type="nucleotide sequence ID" value="NZ_JBHTMV010000004.1"/>
</dbReference>
<reference evidence="3" key="1">
    <citation type="journal article" date="2019" name="Int. J. Syst. Evol. Microbiol.">
        <title>The Global Catalogue of Microorganisms (GCM) 10K type strain sequencing project: providing services to taxonomists for standard genome sequencing and annotation.</title>
        <authorList>
            <consortium name="The Broad Institute Genomics Platform"/>
            <consortium name="The Broad Institute Genome Sequencing Center for Infectious Disease"/>
            <person name="Wu L."/>
            <person name="Ma J."/>
        </authorList>
    </citation>
    <scope>NUCLEOTIDE SEQUENCE [LARGE SCALE GENOMIC DNA]</scope>
    <source>
        <strain evidence="3">CCUG 62221</strain>
    </source>
</reference>
<dbReference type="Pfam" id="PF00300">
    <property type="entry name" value="His_Phos_1"/>
    <property type="match status" value="1"/>
</dbReference>
<dbReference type="InterPro" id="IPR029033">
    <property type="entry name" value="His_PPase_superfam"/>
</dbReference>
<dbReference type="SMART" id="SM00855">
    <property type="entry name" value="PGAM"/>
    <property type="match status" value="1"/>
</dbReference>
<dbReference type="InterPro" id="IPR013078">
    <property type="entry name" value="His_Pase_superF_clade-1"/>
</dbReference>
<accession>A0ABW3WP73</accession>
<protein>
    <recommendedName>
        <fullName evidence="1">Alpha-ribazole phosphatase</fullName>
        <ecNumber evidence="1">3.1.3.73</ecNumber>
    </recommendedName>
</protein>
<dbReference type="InterPro" id="IPR050275">
    <property type="entry name" value="PGM_Phosphatase"/>
</dbReference>
<dbReference type="PIRSF" id="PIRSF000709">
    <property type="entry name" value="6PFK_2-Ptase"/>
    <property type="match status" value="1"/>
</dbReference>
<sequence length="182" mass="20723">MEIYLVRHTTPNIEKGICYGQSNIDVAASFKNEVDAILNALDITKETVVYSSPLKRCTRLAQQFSKNIIIDDRLMELNFGDWELLNWDNLPKKASNIWMNDFVNVSTPNGEAYIDLAKRANEIFTEIVSTSAKKIIITTHAGVIRSILSKMTNIHLKDSFNIDVKYGQVFKIIKQNNTLKLL</sequence>
<dbReference type="EC" id="3.1.3.73" evidence="1"/>